<reference evidence="3 4" key="1">
    <citation type="journal article" date="2019" name="Environ. Microbiol.">
        <title>At the nexus of three kingdoms: the genome of the mycorrhizal fungus Gigaspora margarita provides insights into plant, endobacterial and fungal interactions.</title>
        <authorList>
            <person name="Venice F."/>
            <person name="Ghignone S."/>
            <person name="Salvioli di Fossalunga A."/>
            <person name="Amselem J."/>
            <person name="Novero M."/>
            <person name="Xianan X."/>
            <person name="Sedzielewska Toro K."/>
            <person name="Morin E."/>
            <person name="Lipzen A."/>
            <person name="Grigoriev I.V."/>
            <person name="Henrissat B."/>
            <person name="Martin F.M."/>
            <person name="Bonfante P."/>
        </authorList>
    </citation>
    <scope>NUCLEOTIDE SEQUENCE [LARGE SCALE GENOMIC DNA]</scope>
    <source>
        <strain evidence="3 4">BEG34</strain>
    </source>
</reference>
<keyword evidence="1" id="KW-0238">DNA-binding</keyword>
<organism evidence="3 4">
    <name type="scientific">Gigaspora margarita</name>
    <dbReference type="NCBI Taxonomy" id="4874"/>
    <lineage>
        <taxon>Eukaryota</taxon>
        <taxon>Fungi</taxon>
        <taxon>Fungi incertae sedis</taxon>
        <taxon>Mucoromycota</taxon>
        <taxon>Glomeromycotina</taxon>
        <taxon>Glomeromycetes</taxon>
        <taxon>Diversisporales</taxon>
        <taxon>Gigasporaceae</taxon>
        <taxon>Gigaspora</taxon>
    </lineage>
</organism>
<evidence type="ECO:0000259" key="2">
    <source>
        <dbReference type="Pfam" id="PF07282"/>
    </source>
</evidence>
<sequence length="109" mass="12807">MVKRANRRIRSKTTRAMLGWSHYRFKQRLINKTREYLWCKVTICDEHYTSKTCGNCGYLHKKLGSNKTFECTQCQIEIDRDFNAARNIVLRFLTLNRAESSDSVLGPTL</sequence>
<dbReference type="AlphaFoldDB" id="A0A8H4APZ4"/>
<proteinExistence type="predicted"/>
<protein>
    <submittedName>
        <fullName evidence="3">Transposase</fullName>
    </submittedName>
</protein>
<accession>A0A8H4APZ4</accession>
<dbReference type="Pfam" id="PF07282">
    <property type="entry name" value="Cas12f1-like_TNB"/>
    <property type="match status" value="1"/>
</dbReference>
<dbReference type="PANTHER" id="PTHR36172:SF1">
    <property type="entry name" value="RESOLVASE-RELATED"/>
    <property type="match status" value="1"/>
</dbReference>
<evidence type="ECO:0000256" key="1">
    <source>
        <dbReference type="ARBA" id="ARBA00023125"/>
    </source>
</evidence>
<feature type="domain" description="Cas12f1-like TNB" evidence="2">
    <location>
        <begin position="22"/>
        <end position="88"/>
    </location>
</feature>
<dbReference type="GO" id="GO:0003677">
    <property type="term" value="F:DNA binding"/>
    <property type="evidence" value="ECO:0007669"/>
    <property type="project" value="UniProtKB-KW"/>
</dbReference>
<gene>
    <name evidence="3" type="ORF">F8M41_016184</name>
</gene>
<dbReference type="InterPro" id="IPR051491">
    <property type="entry name" value="Recombinase/Transposase-rel"/>
</dbReference>
<dbReference type="OrthoDB" id="2413960at2759"/>
<evidence type="ECO:0000313" key="3">
    <source>
        <dbReference type="EMBL" id="KAF0520634.1"/>
    </source>
</evidence>
<dbReference type="InterPro" id="IPR010095">
    <property type="entry name" value="Cas12f1-like_TNB"/>
</dbReference>
<evidence type="ECO:0000313" key="4">
    <source>
        <dbReference type="Proteomes" id="UP000439903"/>
    </source>
</evidence>
<dbReference type="EMBL" id="WTPW01000348">
    <property type="protein sequence ID" value="KAF0520634.1"/>
    <property type="molecule type" value="Genomic_DNA"/>
</dbReference>
<name>A0A8H4APZ4_GIGMA</name>
<comment type="caution">
    <text evidence="3">The sequence shown here is derived from an EMBL/GenBank/DDBJ whole genome shotgun (WGS) entry which is preliminary data.</text>
</comment>
<dbReference type="Proteomes" id="UP000439903">
    <property type="component" value="Unassembled WGS sequence"/>
</dbReference>
<dbReference type="PANTHER" id="PTHR36172">
    <property type="match status" value="1"/>
</dbReference>
<keyword evidence="4" id="KW-1185">Reference proteome</keyword>